<evidence type="ECO:0000313" key="1">
    <source>
        <dbReference type="EMBL" id="CEI81196.1"/>
    </source>
</evidence>
<name>A0A0A1MQ58_9BACI</name>
<dbReference type="RefSeq" id="WP_042530183.1">
    <property type="nucleotide sequence ID" value="NZ_CDGG01000001.1"/>
</dbReference>
<sequence>MEIPQIRMHSQPAKIQIQTEPAQLHMSQPSGDLTIRQPKAEISMRTKQGKLNIDQSQAWEDMNLLSAKKSIAKNAQAGEQAAAQGTARRARQGNALMRIENSADTIKAQAMENAFSEQKRLGITFIPSTFAVKTSYEPADLDIQVQTHQPVIEGRANKPIMQYTPGSIESSLAQRPELTIEVINKKI</sequence>
<gene>
    <name evidence="1" type="ORF">BN997_01014</name>
</gene>
<accession>A0A0A1MQ58</accession>
<dbReference type="STRING" id="545501.BN997_01014"/>
<dbReference type="AlphaFoldDB" id="A0A0A1MQ58"/>
<proteinExistence type="predicted"/>
<dbReference type="InterPro" id="IPR045527">
    <property type="entry name" value="DUF6470"/>
</dbReference>
<organism evidence="1 2">
    <name type="scientific">Oceanobacillus oncorhynchi</name>
    <dbReference type="NCBI Taxonomy" id="545501"/>
    <lineage>
        <taxon>Bacteria</taxon>
        <taxon>Bacillati</taxon>
        <taxon>Bacillota</taxon>
        <taxon>Bacilli</taxon>
        <taxon>Bacillales</taxon>
        <taxon>Bacillaceae</taxon>
        <taxon>Oceanobacillus</taxon>
    </lineage>
</organism>
<evidence type="ECO:0000313" key="2">
    <source>
        <dbReference type="Proteomes" id="UP000040453"/>
    </source>
</evidence>
<dbReference type="Proteomes" id="UP000040453">
    <property type="component" value="Unassembled WGS sequence"/>
</dbReference>
<dbReference type="Pfam" id="PF20074">
    <property type="entry name" value="DUF6470"/>
    <property type="match status" value="1"/>
</dbReference>
<evidence type="ECO:0008006" key="3">
    <source>
        <dbReference type="Google" id="ProtNLM"/>
    </source>
</evidence>
<protein>
    <recommendedName>
        <fullName evidence="3">YviE</fullName>
    </recommendedName>
</protein>
<reference evidence="1 2" key="1">
    <citation type="submission" date="2014-11" db="EMBL/GenBank/DDBJ databases">
        <authorList>
            <person name="Urmite Genomes Urmite Genomes"/>
        </authorList>
    </citation>
    <scope>NUCLEOTIDE SEQUENCE [LARGE SCALE GENOMIC DNA]</scope>
    <source>
        <strain evidence="1 2">Oc5</strain>
    </source>
</reference>
<dbReference type="EMBL" id="CDGG01000001">
    <property type="protein sequence ID" value="CEI81196.1"/>
    <property type="molecule type" value="Genomic_DNA"/>
</dbReference>
<dbReference type="OrthoDB" id="2112831at2"/>
<keyword evidence="2" id="KW-1185">Reference proteome</keyword>